<accession>A0ACB7VEM1</accession>
<dbReference type="Proteomes" id="UP000827976">
    <property type="component" value="Chromosome 9"/>
</dbReference>
<keyword evidence="2" id="KW-1185">Reference proteome</keyword>
<name>A0ACB7VEM1_DIOAL</name>
<evidence type="ECO:0000313" key="2">
    <source>
        <dbReference type="Proteomes" id="UP000827976"/>
    </source>
</evidence>
<evidence type="ECO:0000313" key="1">
    <source>
        <dbReference type="EMBL" id="KAH7672309.1"/>
    </source>
</evidence>
<comment type="caution">
    <text evidence="1">The sequence shown here is derived from an EMBL/GenBank/DDBJ whole genome shotgun (WGS) entry which is preliminary data.</text>
</comment>
<proteinExistence type="predicted"/>
<dbReference type="EMBL" id="CM037019">
    <property type="protein sequence ID" value="KAH7672309.1"/>
    <property type="molecule type" value="Genomic_DNA"/>
</dbReference>
<organism evidence="1 2">
    <name type="scientific">Dioscorea alata</name>
    <name type="common">Purple yam</name>
    <dbReference type="NCBI Taxonomy" id="55571"/>
    <lineage>
        <taxon>Eukaryota</taxon>
        <taxon>Viridiplantae</taxon>
        <taxon>Streptophyta</taxon>
        <taxon>Embryophyta</taxon>
        <taxon>Tracheophyta</taxon>
        <taxon>Spermatophyta</taxon>
        <taxon>Magnoliopsida</taxon>
        <taxon>Liliopsida</taxon>
        <taxon>Dioscoreales</taxon>
        <taxon>Dioscoreaceae</taxon>
        <taxon>Dioscorea</taxon>
    </lineage>
</organism>
<sequence>MARTKHISSHPSRRSKKRLNWGQSPLQQGQADVSTPPSRSTRQRAKKNDPQVGGSAAQASGKKRRFRPGTVALREIRKLQKSWNLLIPHAPFFRVVREITSTYSREVSRWTPEALMAIQEAAEYYLEELFADAYLCSIHAKRVTLKGYTASPAYWWEKGLVTC</sequence>
<gene>
    <name evidence="1" type="ORF">IHE45_09G046900</name>
</gene>
<protein>
    <submittedName>
        <fullName evidence="1">Histone H3/CENP-A protein</fullName>
    </submittedName>
</protein>
<reference evidence="2" key="1">
    <citation type="journal article" date="2022" name="Nat. Commun.">
        <title>Chromosome evolution and the genetic basis of agronomically important traits in greater yam.</title>
        <authorList>
            <person name="Bredeson J.V."/>
            <person name="Lyons J.B."/>
            <person name="Oniyinde I.O."/>
            <person name="Okereke N.R."/>
            <person name="Kolade O."/>
            <person name="Nnabue I."/>
            <person name="Nwadili C.O."/>
            <person name="Hribova E."/>
            <person name="Parker M."/>
            <person name="Nwogha J."/>
            <person name="Shu S."/>
            <person name="Carlson J."/>
            <person name="Kariba R."/>
            <person name="Muthemba S."/>
            <person name="Knop K."/>
            <person name="Barton G.J."/>
            <person name="Sherwood A.V."/>
            <person name="Lopez-Montes A."/>
            <person name="Asiedu R."/>
            <person name="Jamnadass R."/>
            <person name="Muchugi A."/>
            <person name="Goodstein D."/>
            <person name="Egesi C.N."/>
            <person name="Featherston J."/>
            <person name="Asfaw A."/>
            <person name="Simpson G.G."/>
            <person name="Dolezel J."/>
            <person name="Hendre P.S."/>
            <person name="Van Deynze A."/>
            <person name="Kumar P.L."/>
            <person name="Obidiegwu J.E."/>
            <person name="Bhattacharjee R."/>
            <person name="Rokhsar D.S."/>
        </authorList>
    </citation>
    <scope>NUCLEOTIDE SEQUENCE [LARGE SCALE GENOMIC DNA]</scope>
    <source>
        <strain evidence="2">cv. TDa95/00328</strain>
    </source>
</reference>